<dbReference type="Pfam" id="PF15477">
    <property type="entry name" value="SMAP"/>
    <property type="match status" value="1"/>
</dbReference>
<comment type="caution">
    <text evidence="5">The sequence shown here is derived from an EMBL/GenBank/DDBJ whole genome shotgun (WGS) entry which is preliminary data.</text>
</comment>
<comment type="similarity">
    <text evidence="1">Belongs to the SMAP family.</text>
</comment>
<proteinExistence type="inferred from homology"/>
<dbReference type="PANTHER" id="PTHR22175">
    <property type="entry name" value="SMALL ACIDIC PROTEIN-RELATED"/>
    <property type="match status" value="1"/>
</dbReference>
<dbReference type="Proteomes" id="UP000222788">
    <property type="component" value="Unassembled WGS sequence"/>
</dbReference>
<gene>
    <name evidence="5" type="ORF">CFIMG_003849RA</name>
</gene>
<protein>
    <recommendedName>
        <fullName evidence="2">Small acidic protein</fullName>
    </recommendedName>
</protein>
<feature type="region of interest" description="Disordered" evidence="3">
    <location>
        <begin position="114"/>
        <end position="249"/>
    </location>
</feature>
<sequence>MTDTTKADLAPFVDERKARRQAERAKRAAVRKDEHEAANEAKKAAKANIPTPTTTDSSRKKSKPAPSAKAKGSKAKGKSKGKTKAEPNERKAEKKRLRLLKRAEKLEAQAIKLMAESKATREKYERMMTAMHNGKPVASKDEGDEDVKMEDSEKQEPGSDGSSSAEESESDDEESSDDGEENEEETDEQEQEQKEKKRKEDDAAKKEKKAKKSKKAQDKPTVEANASMPKNQEQHQESKPTSDNTKANWRVGALDGGAKRQQKFMRLLGAGKNAAAAATATGSVGKSEKTQVARMQADLQNQFEAGMRMKNEGHKGFALGMDS</sequence>
<organism evidence="5 6">
    <name type="scientific">Ceratocystis fimbriata CBS 114723</name>
    <dbReference type="NCBI Taxonomy" id="1035309"/>
    <lineage>
        <taxon>Eukaryota</taxon>
        <taxon>Fungi</taxon>
        <taxon>Dikarya</taxon>
        <taxon>Ascomycota</taxon>
        <taxon>Pezizomycotina</taxon>
        <taxon>Sordariomycetes</taxon>
        <taxon>Hypocreomycetidae</taxon>
        <taxon>Microascales</taxon>
        <taxon>Ceratocystidaceae</taxon>
        <taxon>Ceratocystis</taxon>
    </lineage>
</organism>
<dbReference type="AlphaFoldDB" id="A0A2C5XHR5"/>
<evidence type="ECO:0000256" key="3">
    <source>
        <dbReference type="SAM" id="MobiDB-lite"/>
    </source>
</evidence>
<name>A0A2C5XHR5_9PEZI</name>
<dbReference type="InterPro" id="IPR028124">
    <property type="entry name" value="SMAP_dom"/>
</dbReference>
<evidence type="ECO:0000313" key="6">
    <source>
        <dbReference type="Proteomes" id="UP000222788"/>
    </source>
</evidence>
<accession>A0A2C5XHR5</accession>
<keyword evidence="6" id="KW-1185">Reference proteome</keyword>
<feature type="compositionally biased region" description="Basic and acidic residues" evidence="3">
    <location>
        <begin position="191"/>
        <end position="205"/>
    </location>
</feature>
<feature type="compositionally biased region" description="Basic and acidic residues" evidence="3">
    <location>
        <begin position="13"/>
        <end position="43"/>
    </location>
</feature>
<reference evidence="5 6" key="1">
    <citation type="journal article" date="2013" name="Fungal Biol.">
        <title>Analysis of microsatellite markers in the genome of the plant pathogen Ceratocystis fimbriata.</title>
        <authorList>
            <person name="Simpson M.C."/>
            <person name="Wilken P.M."/>
            <person name="Coetzee M.P."/>
            <person name="Wingfield M.J."/>
            <person name="Wingfield B.D."/>
        </authorList>
    </citation>
    <scope>NUCLEOTIDE SEQUENCE [LARGE SCALE GENOMIC DNA]</scope>
    <source>
        <strain evidence="5 6">CBS 114723</strain>
    </source>
</reference>
<dbReference type="OrthoDB" id="10066125at2759"/>
<evidence type="ECO:0000256" key="1">
    <source>
        <dbReference type="ARBA" id="ARBA00006502"/>
    </source>
</evidence>
<evidence type="ECO:0000313" key="5">
    <source>
        <dbReference type="EMBL" id="PHH55985.1"/>
    </source>
</evidence>
<feature type="compositionally biased region" description="Acidic residues" evidence="3">
    <location>
        <begin position="166"/>
        <end position="190"/>
    </location>
</feature>
<dbReference type="EMBL" id="APWK03000005">
    <property type="protein sequence ID" value="PHH55985.1"/>
    <property type="molecule type" value="Genomic_DNA"/>
</dbReference>
<evidence type="ECO:0000256" key="2">
    <source>
        <dbReference type="ARBA" id="ARBA00016161"/>
    </source>
</evidence>
<dbReference type="InterPro" id="IPR026714">
    <property type="entry name" value="SMAP"/>
</dbReference>
<dbReference type="PANTHER" id="PTHR22175:SF0">
    <property type="entry name" value="SMALL ACIDIC PROTEIN"/>
    <property type="match status" value="1"/>
</dbReference>
<evidence type="ECO:0000259" key="4">
    <source>
        <dbReference type="Pfam" id="PF15477"/>
    </source>
</evidence>
<feature type="region of interest" description="Disordered" evidence="3">
    <location>
        <begin position="1"/>
        <end position="101"/>
    </location>
</feature>
<reference evidence="5 6" key="2">
    <citation type="journal article" date="2013" name="IMA Fungus">
        <title>IMA Genome-F 1: Ceratocystis fimbriata: Draft nuclear genome sequence for the plant pathogen, Ceratocystis fimbriata.</title>
        <authorList>
            <person name="Wilken P.M."/>
            <person name="Steenkamp E.T."/>
            <person name="Wingfield M.J."/>
            <person name="de Beer Z.W."/>
            <person name="Wingfield B.D."/>
        </authorList>
    </citation>
    <scope>NUCLEOTIDE SEQUENCE [LARGE SCALE GENOMIC DNA]</scope>
    <source>
        <strain evidence="5 6">CBS 114723</strain>
    </source>
</reference>
<feature type="compositionally biased region" description="Basic and acidic residues" evidence="3">
    <location>
        <begin position="83"/>
        <end position="92"/>
    </location>
</feature>
<feature type="compositionally biased region" description="Basic residues" evidence="3">
    <location>
        <begin position="71"/>
        <end position="82"/>
    </location>
</feature>
<feature type="domain" description="Small acidic protein-like" evidence="4">
    <location>
        <begin position="249"/>
        <end position="320"/>
    </location>
</feature>